<evidence type="ECO:0000256" key="1">
    <source>
        <dbReference type="SAM" id="Coils"/>
    </source>
</evidence>
<sequence length="561" mass="62129">MTDGIYRMAVTSGHSHRDTVTLAGQQVRHWLKAQHYEDPGAEDGRHRVGAQAVLDCALKDRVRGASGAKESVARWRLREFTPQGIWQTSLTISTPPTGGTWVRLDAEQLPVRGASATKAPVPALARGLLDVLGAAEGEHQGAARVHGMPTVIERGDVDEVLDELCDPDRRMPIVVASTPPRTDFDDWLAETVDPLLRGCAGLAVLYALAPGAERDFNRALEHHRVYGGAVRTYLPGLDPAWAPEAQRHRVMGRHTLDTDLRRASGLLAWLPRRLAVQSPLPEALAGLPPLRAQNLRGGSAPWSEESADIAAIDGVQPGSLLVDHHEEEVHEERARAEELQEVRRWLRDAEERESQLAAEYDEQYSELREARTQVRSLRGRLAEADGGEGANRAEPATTRVDPVSFAELVERIDEFPLLSFTGDPRLTRELDDQTDHPTWVRMAWDALLALQDYAEAAVHGESGGDFRRWCENTPVDCHVFPPRKVIRDESRTVRTNTKWKGERELPVPVEVNPAGKVFMGAHLRIGGGGTAPRLHYFDDCSGTGKIYIGYMGLHLRNTRTN</sequence>
<keyword evidence="3" id="KW-1185">Reference proteome</keyword>
<proteinExistence type="predicted"/>
<name>A0ABV6UTS8_9ACTN</name>
<comment type="caution">
    <text evidence="2">The sequence shown here is derived from an EMBL/GenBank/DDBJ whole genome shotgun (WGS) entry which is preliminary data.</text>
</comment>
<evidence type="ECO:0000313" key="3">
    <source>
        <dbReference type="Proteomes" id="UP001592528"/>
    </source>
</evidence>
<protein>
    <submittedName>
        <fullName evidence="2">Uncharacterized protein</fullName>
    </submittedName>
</protein>
<dbReference type="Proteomes" id="UP001592528">
    <property type="component" value="Unassembled WGS sequence"/>
</dbReference>
<evidence type="ECO:0000313" key="2">
    <source>
        <dbReference type="EMBL" id="MFC1404812.1"/>
    </source>
</evidence>
<dbReference type="EMBL" id="JBHEZZ010000017">
    <property type="protein sequence ID" value="MFC1404812.1"/>
    <property type="molecule type" value="Genomic_DNA"/>
</dbReference>
<dbReference type="RefSeq" id="WP_051725782.1">
    <property type="nucleotide sequence ID" value="NZ_JBHEZZ010000017.1"/>
</dbReference>
<accession>A0ABV6UTS8</accession>
<keyword evidence="1" id="KW-0175">Coiled coil</keyword>
<gene>
    <name evidence="2" type="ORF">ACEZDJ_26340</name>
</gene>
<feature type="coiled-coil region" evidence="1">
    <location>
        <begin position="322"/>
        <end position="380"/>
    </location>
</feature>
<organism evidence="2 3">
    <name type="scientific">Streptacidiphilus cavernicola</name>
    <dbReference type="NCBI Taxonomy" id="3342716"/>
    <lineage>
        <taxon>Bacteria</taxon>
        <taxon>Bacillati</taxon>
        <taxon>Actinomycetota</taxon>
        <taxon>Actinomycetes</taxon>
        <taxon>Kitasatosporales</taxon>
        <taxon>Streptomycetaceae</taxon>
        <taxon>Streptacidiphilus</taxon>
    </lineage>
</organism>
<reference evidence="2 3" key="1">
    <citation type="submission" date="2024-09" db="EMBL/GenBank/DDBJ databases">
        <authorList>
            <person name="Lee S.D."/>
        </authorList>
    </citation>
    <scope>NUCLEOTIDE SEQUENCE [LARGE SCALE GENOMIC DNA]</scope>
    <source>
        <strain evidence="2 3">N1-5</strain>
    </source>
</reference>